<dbReference type="Proteomes" id="UP000070544">
    <property type="component" value="Unassembled WGS sequence"/>
</dbReference>
<reference evidence="2 3" key="1">
    <citation type="journal article" date="2015" name="Genome Biol. Evol.">
        <title>Phylogenomic analyses indicate that early fungi evolved digesting cell walls of algal ancestors of land plants.</title>
        <authorList>
            <person name="Chang Y."/>
            <person name="Wang S."/>
            <person name="Sekimoto S."/>
            <person name="Aerts A.L."/>
            <person name="Choi C."/>
            <person name="Clum A."/>
            <person name="LaButti K.M."/>
            <person name="Lindquist E.A."/>
            <person name="Yee Ngan C."/>
            <person name="Ohm R.A."/>
            <person name="Salamov A.A."/>
            <person name="Grigoriev I.V."/>
            <person name="Spatafora J.W."/>
            <person name="Berbee M.L."/>
        </authorList>
    </citation>
    <scope>NUCLEOTIDE SEQUENCE [LARGE SCALE GENOMIC DNA]</scope>
    <source>
        <strain evidence="2 3">JEL478</strain>
    </source>
</reference>
<feature type="signal peptide" evidence="1">
    <location>
        <begin position="1"/>
        <end position="25"/>
    </location>
</feature>
<keyword evidence="1" id="KW-0732">Signal</keyword>
<accession>A0A139AU70</accession>
<dbReference type="EMBL" id="KQ965736">
    <property type="protein sequence ID" value="KXS20282.1"/>
    <property type="molecule type" value="Genomic_DNA"/>
</dbReference>
<organism evidence="2 3">
    <name type="scientific">Gonapodya prolifera (strain JEL478)</name>
    <name type="common">Monoblepharis prolifera</name>
    <dbReference type="NCBI Taxonomy" id="1344416"/>
    <lineage>
        <taxon>Eukaryota</taxon>
        <taxon>Fungi</taxon>
        <taxon>Fungi incertae sedis</taxon>
        <taxon>Chytridiomycota</taxon>
        <taxon>Chytridiomycota incertae sedis</taxon>
        <taxon>Monoblepharidomycetes</taxon>
        <taxon>Monoblepharidales</taxon>
        <taxon>Gonapodyaceae</taxon>
        <taxon>Gonapodya</taxon>
    </lineage>
</organism>
<evidence type="ECO:0000256" key="1">
    <source>
        <dbReference type="SAM" id="SignalP"/>
    </source>
</evidence>
<feature type="chain" id="PRO_5007296398" evidence="1">
    <location>
        <begin position="26"/>
        <end position="145"/>
    </location>
</feature>
<protein>
    <submittedName>
        <fullName evidence="2">Uncharacterized protein</fullName>
    </submittedName>
</protein>
<gene>
    <name evidence="2" type="ORF">M427DRAFT_406271</name>
</gene>
<sequence length="145" mass="16101">MKRLQRSADLLTLSPSLFFVPGTWGRPKEVCSVSRAWNFSPSSLTDLFLHLLLCPCSTDLQYWNCRVTFCVSLTAPGHQDNLPSSPDCGAVLQFMFDVSHFTNLPVIPRHSYLPSNAAVVLFAPNAATRLVIGLSARWVMAARVY</sequence>
<proteinExistence type="predicted"/>
<evidence type="ECO:0000313" key="3">
    <source>
        <dbReference type="Proteomes" id="UP000070544"/>
    </source>
</evidence>
<name>A0A139AU70_GONPJ</name>
<dbReference type="AlphaFoldDB" id="A0A139AU70"/>
<evidence type="ECO:0000313" key="2">
    <source>
        <dbReference type="EMBL" id="KXS20282.1"/>
    </source>
</evidence>
<keyword evidence="3" id="KW-1185">Reference proteome</keyword>